<dbReference type="InParanoid" id="Q7NKX9"/>
<dbReference type="HOGENOM" id="CLU_043935_0_0_3"/>
<evidence type="ECO:0000313" key="3">
    <source>
        <dbReference type="EMBL" id="BAC89288.1"/>
    </source>
</evidence>
<evidence type="ECO:0000259" key="2">
    <source>
        <dbReference type="Pfam" id="PF01833"/>
    </source>
</evidence>
<evidence type="ECO:0000256" key="1">
    <source>
        <dbReference type="ARBA" id="ARBA00022729"/>
    </source>
</evidence>
<reference evidence="3 4" key="2">
    <citation type="journal article" date="2003" name="DNA Res.">
        <title>Complete genome structure of Gloeobacter violaceus PCC 7421, a cyanobacterium that lacks thylakoids (supplement).</title>
        <authorList>
            <person name="Nakamura Y."/>
            <person name="Kaneko T."/>
            <person name="Sato S."/>
            <person name="Mimuro M."/>
            <person name="Miyashita H."/>
            <person name="Tsuchiya T."/>
            <person name="Sasamoto S."/>
            <person name="Watanabe A."/>
            <person name="Kawashima K."/>
            <person name="Kishida Y."/>
            <person name="Kiyokawa C."/>
            <person name="Kohara M."/>
            <person name="Matsumoto M."/>
            <person name="Matsuno A."/>
            <person name="Nakazaki N."/>
            <person name="Shimpo S."/>
            <person name="Takeuchi C."/>
            <person name="Yamada M."/>
            <person name="Tabata S."/>
        </authorList>
    </citation>
    <scope>NUCLEOTIDE SEQUENCE [LARGE SCALE GENOMIC DNA]</scope>
    <source>
        <strain evidence="4">ATCC 29082 / PCC 7421</strain>
    </source>
</reference>
<dbReference type="InterPro" id="IPR013517">
    <property type="entry name" value="FG-GAP"/>
</dbReference>
<dbReference type="Pfam" id="PF13517">
    <property type="entry name" value="FG-GAP_3"/>
    <property type="match status" value="4"/>
</dbReference>
<dbReference type="KEGG" id="gvi:glr1347"/>
<dbReference type="EMBL" id="BA000045">
    <property type="protein sequence ID" value="BAC89288.1"/>
    <property type="molecule type" value="Genomic_DNA"/>
</dbReference>
<dbReference type="Gene3D" id="2.60.40.10">
    <property type="entry name" value="Immunoglobulins"/>
    <property type="match status" value="1"/>
</dbReference>
<sequence>MSALTCSSNRQMSLASRCRWRRWWMGLGLAATMALLPLPARAQVSFETPRFFAAGERPYSVAVGDLDGDGDLDLAVADEYSVSVLLGNGDGSFGSAVAFPVEPNSGGPRTVAAGDFDGDGDLDLVTSNGLFSADVSVVKNNGDGTFAAPILFAAGRGPFAVVVGDFDGDGDLDVATADSGGYPFPYYFSSVSVLDNNGNGTFAAADTISLSALPVFTVAYDIAAGDFDGDGDLDLVTANGSGYAVTVLKNNGNGRFRLQESFGTADSSSASVATGDLDGDGDLDLAVLAYYGEVAVALNTGDGSFGAPLGLPAGTGLQDVVLGDIDGDGQLDIVAASTSNTVSVLLNEGNALFAPASFFPAGNFPQSVATGDFDGDGDLDLTTANFYKSVAVLLNTTSNAAPTIAAISPRFGAVDSEVTLTGTGLGAATAVKFRSEQSRLVDAEFAVVSDSEIRAVVPAGAATGLIGITSPTGKAASPTRFRVLP</sequence>
<dbReference type="PhylomeDB" id="Q7NKX9"/>
<dbReference type="PANTHER" id="PTHR46580">
    <property type="entry name" value="SENSOR KINASE-RELATED"/>
    <property type="match status" value="1"/>
</dbReference>
<dbReference type="PANTHER" id="PTHR46580:SF2">
    <property type="entry name" value="MAM DOMAIN-CONTAINING PROTEIN"/>
    <property type="match status" value="1"/>
</dbReference>
<protein>
    <submittedName>
        <fullName evidence="3">Glr1347 protein</fullName>
    </submittedName>
</protein>
<keyword evidence="1" id="KW-0732">Signal</keyword>
<keyword evidence="4" id="KW-1185">Reference proteome</keyword>
<dbReference type="EnsemblBacteria" id="BAC89288">
    <property type="protein sequence ID" value="BAC89288"/>
    <property type="gene ID" value="BAC89288"/>
</dbReference>
<reference evidence="3 4" key="1">
    <citation type="journal article" date="2003" name="DNA Res.">
        <title>Complete genome structure of Gloeobacter violaceus PCC 7421, a cyanobacterium that lacks thylakoids.</title>
        <authorList>
            <person name="Nakamura Y."/>
            <person name="Kaneko T."/>
            <person name="Sato S."/>
            <person name="Mimuro M."/>
            <person name="Miyashita H."/>
            <person name="Tsuchiya T."/>
            <person name="Sasamoto S."/>
            <person name="Watanabe A."/>
            <person name="Kawashima K."/>
            <person name="Kishida Y."/>
            <person name="Kiyokawa C."/>
            <person name="Kohara M."/>
            <person name="Matsumoto M."/>
            <person name="Matsuno A."/>
            <person name="Nakazaki N."/>
            <person name="Shimpo S."/>
            <person name="Takeuchi C."/>
            <person name="Yamada M."/>
            <person name="Tabata S."/>
        </authorList>
    </citation>
    <scope>NUCLEOTIDE SEQUENCE [LARGE SCALE GENOMIC DNA]</scope>
    <source>
        <strain evidence="4">ATCC 29082 / PCC 7421</strain>
    </source>
</reference>
<dbReference type="SUPFAM" id="SSF69318">
    <property type="entry name" value="Integrin alpha N-terminal domain"/>
    <property type="match status" value="2"/>
</dbReference>
<dbReference type="AlphaFoldDB" id="Q7NKX9"/>
<dbReference type="Proteomes" id="UP000000557">
    <property type="component" value="Chromosome"/>
</dbReference>
<dbReference type="Gene3D" id="2.30.30.100">
    <property type="match status" value="2"/>
</dbReference>
<feature type="domain" description="IPT/TIG" evidence="2">
    <location>
        <begin position="402"/>
        <end position="469"/>
    </location>
</feature>
<dbReference type="InterPro" id="IPR014756">
    <property type="entry name" value="Ig_E-set"/>
</dbReference>
<organism evidence="3 4">
    <name type="scientific">Gloeobacter violaceus (strain ATCC 29082 / PCC 7421)</name>
    <dbReference type="NCBI Taxonomy" id="251221"/>
    <lineage>
        <taxon>Bacteria</taxon>
        <taxon>Bacillati</taxon>
        <taxon>Cyanobacteriota</taxon>
        <taxon>Cyanophyceae</taxon>
        <taxon>Gloeobacterales</taxon>
        <taxon>Gloeobacteraceae</taxon>
        <taxon>Gloeobacter</taxon>
    </lineage>
</organism>
<proteinExistence type="predicted"/>
<dbReference type="OrthoDB" id="468588at2"/>
<gene>
    <name evidence="3" type="ordered locus">glr1347</name>
</gene>
<evidence type="ECO:0000313" key="4">
    <source>
        <dbReference type="Proteomes" id="UP000000557"/>
    </source>
</evidence>
<accession>Q7NKX9</accession>
<dbReference type="InterPro" id="IPR028994">
    <property type="entry name" value="Integrin_alpha_N"/>
</dbReference>
<name>Q7NKX9_GLOVI</name>
<dbReference type="InterPro" id="IPR002909">
    <property type="entry name" value="IPT_dom"/>
</dbReference>
<dbReference type="CDD" id="cd00102">
    <property type="entry name" value="IPT"/>
    <property type="match status" value="1"/>
</dbReference>
<dbReference type="Gene3D" id="2.130.10.130">
    <property type="entry name" value="Integrin alpha, N-terminal"/>
    <property type="match status" value="1"/>
</dbReference>
<dbReference type="InterPro" id="IPR013783">
    <property type="entry name" value="Ig-like_fold"/>
</dbReference>
<dbReference type="STRING" id="251221.gene:10758830"/>
<dbReference type="PATRIC" id="fig|251221.4.peg.1374"/>
<dbReference type="Pfam" id="PF01833">
    <property type="entry name" value="TIG"/>
    <property type="match status" value="1"/>
</dbReference>
<dbReference type="eggNOG" id="COG2706">
    <property type="taxonomic scope" value="Bacteria"/>
</dbReference>
<dbReference type="SUPFAM" id="SSF81296">
    <property type="entry name" value="E set domains"/>
    <property type="match status" value="1"/>
</dbReference>